<protein>
    <submittedName>
        <fullName evidence="3">Aldose 1-epimerase</fullName>
    </submittedName>
</protein>
<reference evidence="3" key="2">
    <citation type="submission" date="2019-09" db="UniProtKB">
        <authorList>
            <consortium name="WormBaseParasite"/>
        </authorList>
    </citation>
    <scope>IDENTIFICATION</scope>
</reference>
<dbReference type="Proteomes" id="UP000050761">
    <property type="component" value="Unassembled WGS sequence"/>
</dbReference>
<organism evidence="2 3">
    <name type="scientific">Heligmosomoides polygyrus</name>
    <name type="common">Parasitic roundworm</name>
    <dbReference type="NCBI Taxonomy" id="6339"/>
    <lineage>
        <taxon>Eukaryota</taxon>
        <taxon>Metazoa</taxon>
        <taxon>Ecdysozoa</taxon>
        <taxon>Nematoda</taxon>
        <taxon>Chromadorea</taxon>
        <taxon>Rhabditida</taxon>
        <taxon>Rhabditina</taxon>
        <taxon>Rhabditomorpha</taxon>
        <taxon>Strongyloidea</taxon>
        <taxon>Heligmosomidae</taxon>
        <taxon>Heligmosomoides</taxon>
    </lineage>
</organism>
<gene>
    <name evidence="1" type="ORF">HPBE_LOCUS15011</name>
</gene>
<keyword evidence="2" id="KW-1185">Reference proteome</keyword>
<dbReference type="AlphaFoldDB" id="A0A183G1E6"/>
<evidence type="ECO:0000313" key="3">
    <source>
        <dbReference type="WBParaSite" id="HPBE_0001501001-mRNA-1"/>
    </source>
</evidence>
<dbReference type="WBParaSite" id="HPBE_0001501001-mRNA-1">
    <property type="protein sequence ID" value="HPBE_0001501001-mRNA-1"/>
    <property type="gene ID" value="HPBE_0001501001"/>
</dbReference>
<dbReference type="EMBL" id="UZAH01028651">
    <property type="protein sequence ID" value="VDP01520.1"/>
    <property type="molecule type" value="Genomic_DNA"/>
</dbReference>
<proteinExistence type="predicted"/>
<sequence length="74" mass="8355">MWPGVVLLKDNATPEKLSEPILVEFSQHAVKIRRVDFGINAGIALEEFPEDNAFPTPPNGEHHLLLVGVRLKRW</sequence>
<evidence type="ECO:0000313" key="2">
    <source>
        <dbReference type="Proteomes" id="UP000050761"/>
    </source>
</evidence>
<reference evidence="1 2" key="1">
    <citation type="submission" date="2018-11" db="EMBL/GenBank/DDBJ databases">
        <authorList>
            <consortium name="Pathogen Informatics"/>
        </authorList>
    </citation>
    <scope>NUCLEOTIDE SEQUENCE [LARGE SCALE GENOMIC DNA]</scope>
</reference>
<accession>A0A3P8ADA5</accession>
<name>A0A183G1E6_HELPZ</name>
<accession>A0A183G1E6</accession>
<evidence type="ECO:0000313" key="1">
    <source>
        <dbReference type="EMBL" id="VDP01520.1"/>
    </source>
</evidence>